<evidence type="ECO:0000256" key="7">
    <source>
        <dbReference type="RuleBase" id="RU363032"/>
    </source>
</evidence>
<feature type="transmembrane region" description="Helical" evidence="7">
    <location>
        <begin position="183"/>
        <end position="202"/>
    </location>
</feature>
<dbReference type="Gene3D" id="1.10.3720.10">
    <property type="entry name" value="MetI-like"/>
    <property type="match status" value="1"/>
</dbReference>
<keyword evidence="3" id="KW-1003">Cell membrane</keyword>
<dbReference type="AlphaFoldDB" id="A0A3G9JGW4"/>
<dbReference type="RefSeq" id="WP_125660303.1">
    <property type="nucleotide sequence ID" value="NZ_AP019308.1"/>
</dbReference>
<evidence type="ECO:0000256" key="2">
    <source>
        <dbReference type="ARBA" id="ARBA00022448"/>
    </source>
</evidence>
<proteinExistence type="inferred from homology"/>
<dbReference type="EMBL" id="AP019308">
    <property type="protein sequence ID" value="BBH22344.1"/>
    <property type="molecule type" value="Genomic_DNA"/>
</dbReference>
<gene>
    <name evidence="8" type="ORF">Back11_36890</name>
</gene>
<organism evidence="8 9">
    <name type="scientific">Paenibacillus baekrokdamisoli</name>
    <dbReference type="NCBI Taxonomy" id="1712516"/>
    <lineage>
        <taxon>Bacteria</taxon>
        <taxon>Bacillati</taxon>
        <taxon>Bacillota</taxon>
        <taxon>Bacilli</taxon>
        <taxon>Bacillales</taxon>
        <taxon>Paenibacillaceae</taxon>
        <taxon>Paenibacillus</taxon>
    </lineage>
</organism>
<dbReference type="Pfam" id="PF00528">
    <property type="entry name" value="BPD_transp_1"/>
    <property type="match status" value="1"/>
</dbReference>
<comment type="subcellular location">
    <subcellularLocation>
        <location evidence="1 7">Cell membrane</location>
        <topology evidence="1 7">Multi-pass membrane protein</topology>
    </subcellularLocation>
</comment>
<sequence>MSKPKFMFSRAVIFLFLLAIACVSLYPIFYMAINSVRTSVDFFKNPSGLPGTWYGLNYEALYYRFDVLRLFGNTLFCVLAAFSLNIFFTIPASYAFSKIEFRYRSALFLLVISTMTIPSITFIIPNFQIMARLGLVDHLVSVVLMWAITSIPTNIFLLTSLMRGIPNEVLAAAKIDGANYFQTLLRVVMPLSISGIITLAIFNTTDWWNDLFTPLIFLQSDELKTMTLAVATILKRFDTNQPLLLAGLLMTSIPPILIYMTLQRYIRKGLVVGSVK</sequence>
<comment type="similarity">
    <text evidence="7">Belongs to the binding-protein-dependent transport system permease family.</text>
</comment>
<evidence type="ECO:0000256" key="5">
    <source>
        <dbReference type="ARBA" id="ARBA00022989"/>
    </source>
</evidence>
<dbReference type="SUPFAM" id="SSF161098">
    <property type="entry name" value="MetI-like"/>
    <property type="match status" value="1"/>
</dbReference>
<dbReference type="OrthoDB" id="9807047at2"/>
<keyword evidence="5 7" id="KW-1133">Transmembrane helix</keyword>
<feature type="transmembrane region" description="Helical" evidence="7">
    <location>
        <begin position="70"/>
        <end position="94"/>
    </location>
</feature>
<feature type="transmembrane region" description="Helical" evidence="7">
    <location>
        <begin position="12"/>
        <end position="33"/>
    </location>
</feature>
<feature type="transmembrane region" description="Helical" evidence="7">
    <location>
        <begin position="243"/>
        <end position="262"/>
    </location>
</feature>
<evidence type="ECO:0000256" key="6">
    <source>
        <dbReference type="ARBA" id="ARBA00023136"/>
    </source>
</evidence>
<accession>A0A3G9JGW4</accession>
<dbReference type="PROSITE" id="PS51257">
    <property type="entry name" value="PROKAR_LIPOPROTEIN"/>
    <property type="match status" value="1"/>
</dbReference>
<dbReference type="Proteomes" id="UP000275368">
    <property type="component" value="Chromosome"/>
</dbReference>
<evidence type="ECO:0000256" key="3">
    <source>
        <dbReference type="ARBA" id="ARBA00022475"/>
    </source>
</evidence>
<feature type="transmembrane region" description="Helical" evidence="7">
    <location>
        <begin position="139"/>
        <end position="162"/>
    </location>
</feature>
<dbReference type="GO" id="GO:0055085">
    <property type="term" value="P:transmembrane transport"/>
    <property type="evidence" value="ECO:0007669"/>
    <property type="project" value="InterPro"/>
</dbReference>
<evidence type="ECO:0000256" key="4">
    <source>
        <dbReference type="ARBA" id="ARBA00022692"/>
    </source>
</evidence>
<evidence type="ECO:0000313" key="8">
    <source>
        <dbReference type="EMBL" id="BBH22344.1"/>
    </source>
</evidence>
<keyword evidence="2 7" id="KW-0813">Transport</keyword>
<protein>
    <submittedName>
        <fullName evidence="8">ABC transporter permease</fullName>
    </submittedName>
</protein>
<evidence type="ECO:0000313" key="9">
    <source>
        <dbReference type="Proteomes" id="UP000275368"/>
    </source>
</evidence>
<dbReference type="PROSITE" id="PS50928">
    <property type="entry name" value="ABC_TM1"/>
    <property type="match status" value="1"/>
</dbReference>
<dbReference type="PANTHER" id="PTHR43744:SF12">
    <property type="entry name" value="ABC TRANSPORTER PERMEASE PROTEIN MG189-RELATED"/>
    <property type="match status" value="1"/>
</dbReference>
<keyword evidence="6 7" id="KW-0472">Membrane</keyword>
<feature type="transmembrane region" description="Helical" evidence="7">
    <location>
        <begin position="106"/>
        <end position="127"/>
    </location>
</feature>
<dbReference type="InterPro" id="IPR000515">
    <property type="entry name" value="MetI-like"/>
</dbReference>
<reference evidence="8 9" key="1">
    <citation type="submission" date="2018-11" db="EMBL/GenBank/DDBJ databases">
        <title>Complete genome sequence of Paenibacillus baekrokdamisoli strain KCTC 33723.</title>
        <authorList>
            <person name="Kang S.W."/>
            <person name="Lee K.C."/>
            <person name="Kim K.K."/>
            <person name="Kim J.S."/>
            <person name="Kim D.S."/>
            <person name="Ko S.H."/>
            <person name="Yang S.H."/>
            <person name="Lee J.S."/>
        </authorList>
    </citation>
    <scope>NUCLEOTIDE SEQUENCE [LARGE SCALE GENOMIC DNA]</scope>
    <source>
        <strain evidence="8 9">KCTC 33723</strain>
    </source>
</reference>
<dbReference type="GO" id="GO:0005886">
    <property type="term" value="C:plasma membrane"/>
    <property type="evidence" value="ECO:0007669"/>
    <property type="project" value="UniProtKB-SubCell"/>
</dbReference>
<keyword evidence="4 7" id="KW-0812">Transmembrane</keyword>
<dbReference type="KEGG" id="pbk:Back11_36890"/>
<dbReference type="CDD" id="cd06261">
    <property type="entry name" value="TM_PBP2"/>
    <property type="match status" value="1"/>
</dbReference>
<keyword evidence="9" id="KW-1185">Reference proteome</keyword>
<dbReference type="InterPro" id="IPR035906">
    <property type="entry name" value="MetI-like_sf"/>
</dbReference>
<evidence type="ECO:0000256" key="1">
    <source>
        <dbReference type="ARBA" id="ARBA00004651"/>
    </source>
</evidence>
<name>A0A3G9JGW4_9BACL</name>
<dbReference type="PANTHER" id="PTHR43744">
    <property type="entry name" value="ABC TRANSPORTER PERMEASE PROTEIN MG189-RELATED-RELATED"/>
    <property type="match status" value="1"/>
</dbReference>